<name>A0A4Q1QV00_9ACTN</name>
<gene>
    <name evidence="2" type="ORF">EST54_31645</name>
</gene>
<dbReference type="AlphaFoldDB" id="A0A4Q1QV00"/>
<protein>
    <submittedName>
        <fullName evidence="2">DUF397 domain-containing protein</fullName>
    </submittedName>
</protein>
<evidence type="ECO:0000259" key="1">
    <source>
        <dbReference type="Pfam" id="PF04149"/>
    </source>
</evidence>
<accession>A0A4Q1QV00</accession>
<dbReference type="Proteomes" id="UP000289482">
    <property type="component" value="Unassembled WGS sequence"/>
</dbReference>
<sequence>MAWRKSSYSDGGEDNCVEVSDGFPGVVPVRDSKNPTGGVLLFPATAWSGFIATVKNGRLLTPAERAERARKALTTLKEWNGYVPAAAQQQDLDCELDRRLAQVTGR</sequence>
<dbReference type="EMBL" id="SDIF01000179">
    <property type="protein sequence ID" value="RXS58806.1"/>
    <property type="molecule type" value="Genomic_DNA"/>
</dbReference>
<organism evidence="2 3">
    <name type="scientific">Streptomyces sioyaensis</name>
    <dbReference type="NCBI Taxonomy" id="67364"/>
    <lineage>
        <taxon>Bacteria</taxon>
        <taxon>Bacillati</taxon>
        <taxon>Actinomycetota</taxon>
        <taxon>Actinomycetes</taxon>
        <taxon>Kitasatosporales</taxon>
        <taxon>Streptomycetaceae</taxon>
        <taxon>Streptomyces</taxon>
    </lineage>
</organism>
<comment type="caution">
    <text evidence="2">The sequence shown here is derived from an EMBL/GenBank/DDBJ whole genome shotgun (WGS) entry which is preliminary data.</text>
</comment>
<proteinExistence type="predicted"/>
<evidence type="ECO:0000313" key="3">
    <source>
        <dbReference type="Proteomes" id="UP000289482"/>
    </source>
</evidence>
<reference evidence="2 3" key="1">
    <citation type="submission" date="2019-01" db="EMBL/GenBank/DDBJ databases">
        <title>Draft genome sequences of the type strain Streptomyces sioyaensis DSM 40032 and its novel strain, TM32, a thermotolerant antibiotics-producing actinobacterium.</title>
        <authorList>
            <person name="Nakaew N."/>
            <person name="Lumyong S."/>
            <person name="Sloan W.T."/>
            <person name="Sungthong R."/>
        </authorList>
    </citation>
    <scope>NUCLEOTIDE SEQUENCE [LARGE SCALE GENOMIC DNA]</scope>
    <source>
        <strain evidence="2 3">DSM 40032</strain>
    </source>
</reference>
<feature type="domain" description="DUF397" evidence="1">
    <location>
        <begin position="2"/>
        <end position="55"/>
    </location>
</feature>
<keyword evidence="3" id="KW-1185">Reference proteome</keyword>
<evidence type="ECO:0000313" key="2">
    <source>
        <dbReference type="EMBL" id="RXS58806.1"/>
    </source>
</evidence>
<dbReference type="InterPro" id="IPR007278">
    <property type="entry name" value="DUF397"/>
</dbReference>
<dbReference type="Pfam" id="PF04149">
    <property type="entry name" value="DUF397"/>
    <property type="match status" value="1"/>
</dbReference>